<organism evidence="1 2">
    <name type="scientific">Sinorhizobium kostiense</name>
    <dbReference type="NCBI Taxonomy" id="76747"/>
    <lineage>
        <taxon>Bacteria</taxon>
        <taxon>Pseudomonadati</taxon>
        <taxon>Pseudomonadota</taxon>
        <taxon>Alphaproteobacteria</taxon>
        <taxon>Hyphomicrobiales</taxon>
        <taxon>Rhizobiaceae</taxon>
        <taxon>Sinorhizobium/Ensifer group</taxon>
        <taxon>Sinorhizobium</taxon>
    </lineage>
</organism>
<proteinExistence type="predicted"/>
<reference evidence="1 2" key="1">
    <citation type="submission" date="2021-03" db="EMBL/GenBank/DDBJ databases">
        <title>Genomic Encyclopedia of Type Strains, Phase IV (KMG-IV): sequencing the most valuable type-strain genomes for metagenomic binning, comparative biology and taxonomic classification.</title>
        <authorList>
            <person name="Goeker M."/>
        </authorList>
    </citation>
    <scope>NUCLEOTIDE SEQUENCE [LARGE SCALE GENOMIC DNA]</scope>
    <source>
        <strain evidence="1 2">DSM 13372</strain>
    </source>
</reference>
<gene>
    <name evidence="1" type="ORF">J2Z31_004619</name>
</gene>
<sequence>MLNPSTADADVDDPTIRRCIRFSQAWGYGGMIVGNIFALRSTDPAALLIAADPVGPMNDEMIIEACTEFMPAEYGRRDVIAAWGAHPFAATRAVHVLSISTIDVFCLGTTKEGHPRHPLYVKSDQPRVHYDVSRDLRPPERKSGR</sequence>
<protein>
    <submittedName>
        <fullName evidence="1">Uncharacterized protein</fullName>
    </submittedName>
</protein>
<dbReference type="Proteomes" id="UP000730739">
    <property type="component" value="Unassembled WGS sequence"/>
</dbReference>
<comment type="caution">
    <text evidence="1">The sequence shown here is derived from an EMBL/GenBank/DDBJ whole genome shotgun (WGS) entry which is preliminary data.</text>
</comment>
<dbReference type="Pfam" id="PF07799">
    <property type="entry name" value="DUF1643"/>
    <property type="match status" value="1"/>
</dbReference>
<keyword evidence="2" id="KW-1185">Reference proteome</keyword>
<evidence type="ECO:0000313" key="1">
    <source>
        <dbReference type="EMBL" id="MBP2238092.1"/>
    </source>
</evidence>
<dbReference type="EMBL" id="JAGILA010000007">
    <property type="protein sequence ID" value="MBP2238092.1"/>
    <property type="molecule type" value="Genomic_DNA"/>
</dbReference>
<name>A0ABS4R5C2_9HYPH</name>
<dbReference type="RefSeq" id="WP_234939590.1">
    <property type="nucleotide sequence ID" value="NZ_JAGILA010000007.1"/>
</dbReference>
<accession>A0ABS4R5C2</accession>
<evidence type="ECO:0000313" key="2">
    <source>
        <dbReference type="Proteomes" id="UP000730739"/>
    </source>
</evidence>
<dbReference type="InterPro" id="IPR012441">
    <property type="entry name" value="DUF1643"/>
</dbReference>